<keyword evidence="2" id="KW-1003">Cell membrane</keyword>
<proteinExistence type="predicted"/>
<dbReference type="GO" id="GO:0005886">
    <property type="term" value="C:plasma membrane"/>
    <property type="evidence" value="ECO:0007669"/>
    <property type="project" value="UniProtKB-SubCell"/>
</dbReference>
<dbReference type="Pfam" id="PF01311">
    <property type="entry name" value="Bac_export_1"/>
    <property type="match status" value="1"/>
</dbReference>
<protein>
    <recommendedName>
        <fullName evidence="8">Flagellar biosynthetic protein FliR</fullName>
    </recommendedName>
</protein>
<dbReference type="PANTHER" id="PTHR30065:SF8">
    <property type="entry name" value="FLAGELLAR BIOSYNTHETIC PROTEIN FLIR"/>
    <property type="match status" value="1"/>
</dbReference>
<keyword evidence="5 6" id="KW-0472">Membrane</keyword>
<gene>
    <name evidence="7" type="ORF">DF3PB_280023</name>
</gene>
<dbReference type="GO" id="GO:0006605">
    <property type="term" value="P:protein targeting"/>
    <property type="evidence" value="ECO:0007669"/>
    <property type="project" value="InterPro"/>
</dbReference>
<evidence type="ECO:0000256" key="6">
    <source>
        <dbReference type="SAM" id="Phobius"/>
    </source>
</evidence>
<evidence type="ECO:0008006" key="8">
    <source>
        <dbReference type="Google" id="ProtNLM"/>
    </source>
</evidence>
<accession>A0A380TD76</accession>
<evidence type="ECO:0000256" key="2">
    <source>
        <dbReference type="ARBA" id="ARBA00022475"/>
    </source>
</evidence>
<feature type="transmembrane region" description="Helical" evidence="6">
    <location>
        <begin position="178"/>
        <end position="198"/>
    </location>
</feature>
<evidence type="ECO:0000256" key="4">
    <source>
        <dbReference type="ARBA" id="ARBA00022989"/>
    </source>
</evidence>
<dbReference type="AlphaFoldDB" id="A0A380TD76"/>
<reference evidence="7" key="1">
    <citation type="submission" date="2018-07" db="EMBL/GenBank/DDBJ databases">
        <authorList>
            <person name="Quirk P.G."/>
            <person name="Krulwich T.A."/>
        </authorList>
    </citation>
    <scope>NUCLEOTIDE SEQUENCE</scope>
</reference>
<name>A0A380TD76_9ZZZZ</name>
<dbReference type="InterPro" id="IPR002010">
    <property type="entry name" value="T3SS_IM_R"/>
</dbReference>
<sequence length="254" mass="26395">MLSQALGADLVVPALVFLRVGAMLAMLPGFSAAYVPVQIRLLLALAISILVAPVVGAKLPAAMNEGSMLLLVINEGLVGLYLGTLARIIVSALHGAGRLTATFASLANALTNDPVAEQQSATLAGFFSLFGLLAVFVTDLHHLMLQAIVASYDVLPAGDALPAGDLAATTARLVADSFLLALQLAAPFFVVGVGYQFALGLMSRLMPQLSVFFVGIPLQVGLQMWVITLTISGIVLVFLNQFSQLMAALALPPA</sequence>
<evidence type="ECO:0000256" key="3">
    <source>
        <dbReference type="ARBA" id="ARBA00022692"/>
    </source>
</evidence>
<feature type="transmembrane region" description="Helical" evidence="6">
    <location>
        <begin position="218"/>
        <end position="239"/>
    </location>
</feature>
<feature type="transmembrane region" description="Helical" evidence="6">
    <location>
        <begin position="12"/>
        <end position="33"/>
    </location>
</feature>
<keyword evidence="3 6" id="KW-0812">Transmembrane</keyword>
<dbReference type="PRINTS" id="PR00953">
    <property type="entry name" value="TYPE3IMRPROT"/>
</dbReference>
<comment type="subcellular location">
    <subcellularLocation>
        <location evidence="1">Cell membrane</location>
        <topology evidence="1">Multi-pass membrane protein</topology>
    </subcellularLocation>
</comment>
<feature type="transmembrane region" description="Helical" evidence="6">
    <location>
        <begin position="69"/>
        <end position="90"/>
    </location>
</feature>
<evidence type="ECO:0000313" key="7">
    <source>
        <dbReference type="EMBL" id="SUS06425.1"/>
    </source>
</evidence>
<organism evidence="7">
    <name type="scientific">metagenome</name>
    <dbReference type="NCBI Taxonomy" id="256318"/>
    <lineage>
        <taxon>unclassified sequences</taxon>
        <taxon>metagenomes</taxon>
    </lineage>
</organism>
<evidence type="ECO:0000256" key="5">
    <source>
        <dbReference type="ARBA" id="ARBA00023136"/>
    </source>
</evidence>
<dbReference type="EMBL" id="UIDG01000201">
    <property type="protein sequence ID" value="SUS06425.1"/>
    <property type="molecule type" value="Genomic_DNA"/>
</dbReference>
<keyword evidence="4 6" id="KW-1133">Transmembrane helix</keyword>
<dbReference type="PANTHER" id="PTHR30065">
    <property type="entry name" value="FLAGELLAR BIOSYNTHETIC PROTEIN FLIR"/>
    <property type="match status" value="1"/>
</dbReference>
<feature type="transmembrane region" description="Helical" evidence="6">
    <location>
        <begin position="39"/>
        <end position="57"/>
    </location>
</feature>
<evidence type="ECO:0000256" key="1">
    <source>
        <dbReference type="ARBA" id="ARBA00004651"/>
    </source>
</evidence>